<feature type="compositionally biased region" description="Basic and acidic residues" evidence="1">
    <location>
        <begin position="1"/>
        <end position="21"/>
    </location>
</feature>
<evidence type="ECO:0000256" key="2">
    <source>
        <dbReference type="SAM" id="Phobius"/>
    </source>
</evidence>
<gene>
    <name evidence="3" type="ORF">GCM10010191_81080</name>
</gene>
<keyword evidence="2" id="KW-0812">Transmembrane</keyword>
<name>A0ABN3K6H3_9ACTN</name>
<protein>
    <submittedName>
        <fullName evidence="3">Uncharacterized protein</fullName>
    </submittedName>
</protein>
<evidence type="ECO:0000313" key="4">
    <source>
        <dbReference type="Proteomes" id="UP001501231"/>
    </source>
</evidence>
<sequence length="78" mass="8099">MSEPERTDDARPAEGRGRRGFDPGSAVTGLFFLAVAGIFIAAALSGDPVADPRMLGPALLVGLGVVGIVRVATRSRRH</sequence>
<dbReference type="RefSeq" id="WP_344596554.1">
    <property type="nucleotide sequence ID" value="NZ_BAAARW010000038.1"/>
</dbReference>
<reference evidence="3 4" key="1">
    <citation type="journal article" date="2019" name="Int. J. Syst. Evol. Microbiol.">
        <title>The Global Catalogue of Microorganisms (GCM) 10K type strain sequencing project: providing services to taxonomists for standard genome sequencing and annotation.</title>
        <authorList>
            <consortium name="The Broad Institute Genomics Platform"/>
            <consortium name="The Broad Institute Genome Sequencing Center for Infectious Disease"/>
            <person name="Wu L."/>
            <person name="Ma J."/>
        </authorList>
    </citation>
    <scope>NUCLEOTIDE SEQUENCE [LARGE SCALE GENOMIC DNA]</scope>
    <source>
        <strain evidence="3 4">JCM 3325</strain>
    </source>
</reference>
<keyword evidence="4" id="KW-1185">Reference proteome</keyword>
<keyword evidence="2" id="KW-0472">Membrane</keyword>
<evidence type="ECO:0000256" key="1">
    <source>
        <dbReference type="SAM" id="MobiDB-lite"/>
    </source>
</evidence>
<dbReference type="EMBL" id="BAAARW010000038">
    <property type="protein sequence ID" value="GAA2450847.1"/>
    <property type="molecule type" value="Genomic_DNA"/>
</dbReference>
<accession>A0ABN3K6H3</accession>
<dbReference type="Proteomes" id="UP001501231">
    <property type="component" value="Unassembled WGS sequence"/>
</dbReference>
<evidence type="ECO:0000313" key="3">
    <source>
        <dbReference type="EMBL" id="GAA2450847.1"/>
    </source>
</evidence>
<comment type="caution">
    <text evidence="3">The sequence shown here is derived from an EMBL/GenBank/DDBJ whole genome shotgun (WGS) entry which is preliminary data.</text>
</comment>
<organism evidence="3 4">
    <name type="scientific">Actinomadura vinacea</name>
    <dbReference type="NCBI Taxonomy" id="115336"/>
    <lineage>
        <taxon>Bacteria</taxon>
        <taxon>Bacillati</taxon>
        <taxon>Actinomycetota</taxon>
        <taxon>Actinomycetes</taxon>
        <taxon>Streptosporangiales</taxon>
        <taxon>Thermomonosporaceae</taxon>
        <taxon>Actinomadura</taxon>
    </lineage>
</organism>
<feature type="transmembrane region" description="Helical" evidence="2">
    <location>
        <begin position="21"/>
        <end position="42"/>
    </location>
</feature>
<feature type="transmembrane region" description="Helical" evidence="2">
    <location>
        <begin position="54"/>
        <end position="73"/>
    </location>
</feature>
<proteinExistence type="predicted"/>
<feature type="region of interest" description="Disordered" evidence="1">
    <location>
        <begin position="1"/>
        <end position="23"/>
    </location>
</feature>
<keyword evidence="2" id="KW-1133">Transmembrane helix</keyword>